<evidence type="ECO:0000256" key="1">
    <source>
        <dbReference type="SAM" id="MobiDB-lite"/>
    </source>
</evidence>
<feature type="region of interest" description="Disordered" evidence="1">
    <location>
        <begin position="25"/>
        <end position="50"/>
    </location>
</feature>
<sequence>MIIICMMFMICDILADNENTKRKLPASRFARSSQRHTTTTEPQRLIHDFG</sequence>
<evidence type="ECO:0000313" key="4">
    <source>
        <dbReference type="Proteomes" id="UP000078540"/>
    </source>
</evidence>
<dbReference type="EMBL" id="KQ976534">
    <property type="protein sequence ID" value="KYM81478.1"/>
    <property type="molecule type" value="Genomic_DNA"/>
</dbReference>
<reference evidence="3 4" key="1">
    <citation type="submission" date="2015-09" db="EMBL/GenBank/DDBJ databases">
        <title>Atta colombica WGS genome.</title>
        <authorList>
            <person name="Nygaard S."/>
            <person name="Hu H."/>
            <person name="Boomsma J."/>
            <person name="Zhang G."/>
        </authorList>
    </citation>
    <scope>NUCLEOTIDE SEQUENCE [LARGE SCALE GENOMIC DNA]</scope>
    <source>
        <strain evidence="3">Treedump-2</strain>
        <tissue evidence="3">Whole body</tissue>
    </source>
</reference>
<evidence type="ECO:0000256" key="2">
    <source>
        <dbReference type="SAM" id="SignalP"/>
    </source>
</evidence>
<feature type="compositionally biased region" description="Polar residues" evidence="1">
    <location>
        <begin position="30"/>
        <end position="42"/>
    </location>
</feature>
<evidence type="ECO:0000313" key="3">
    <source>
        <dbReference type="EMBL" id="KYM81478.1"/>
    </source>
</evidence>
<feature type="signal peptide" evidence="2">
    <location>
        <begin position="1"/>
        <end position="15"/>
    </location>
</feature>
<keyword evidence="4" id="KW-1185">Reference proteome</keyword>
<dbReference type="Proteomes" id="UP000078540">
    <property type="component" value="Unassembled WGS sequence"/>
</dbReference>
<gene>
    <name evidence="3" type="ORF">ALC53_08073</name>
</gene>
<dbReference type="AlphaFoldDB" id="A0A151I2H4"/>
<organism evidence="3 4">
    <name type="scientific">Atta colombica</name>
    <dbReference type="NCBI Taxonomy" id="520822"/>
    <lineage>
        <taxon>Eukaryota</taxon>
        <taxon>Metazoa</taxon>
        <taxon>Ecdysozoa</taxon>
        <taxon>Arthropoda</taxon>
        <taxon>Hexapoda</taxon>
        <taxon>Insecta</taxon>
        <taxon>Pterygota</taxon>
        <taxon>Neoptera</taxon>
        <taxon>Endopterygota</taxon>
        <taxon>Hymenoptera</taxon>
        <taxon>Apocrita</taxon>
        <taxon>Aculeata</taxon>
        <taxon>Formicoidea</taxon>
        <taxon>Formicidae</taxon>
        <taxon>Myrmicinae</taxon>
        <taxon>Atta</taxon>
    </lineage>
</organism>
<keyword evidence="2" id="KW-0732">Signal</keyword>
<proteinExistence type="predicted"/>
<feature type="chain" id="PRO_5012949586" evidence="2">
    <location>
        <begin position="16"/>
        <end position="50"/>
    </location>
</feature>
<accession>A0A151I2H4</accession>
<protein>
    <submittedName>
        <fullName evidence="3">Uncharacterized protein</fullName>
    </submittedName>
</protein>
<name>A0A151I2H4_9HYME</name>